<feature type="transmembrane region" description="Helical" evidence="1">
    <location>
        <begin position="280"/>
        <end position="299"/>
    </location>
</feature>
<feature type="domain" description="Bacterial Ig-like" evidence="2">
    <location>
        <begin position="1369"/>
        <end position="1456"/>
    </location>
</feature>
<name>A0A1I4KYK2_9ACTN</name>
<dbReference type="NCBIfam" id="NF041518">
    <property type="entry name" value="choice_anch_Q"/>
    <property type="match status" value="1"/>
</dbReference>
<gene>
    <name evidence="3" type="ORF">SAMN04488085_11942</name>
</gene>
<dbReference type="InParanoid" id="A0A1I4KYK2"/>
<dbReference type="RefSeq" id="WP_091329523.1">
    <property type="nucleotide sequence ID" value="NZ_FOSW01000019.1"/>
</dbReference>
<keyword evidence="1" id="KW-1133">Transmembrane helix</keyword>
<reference evidence="3 4" key="1">
    <citation type="submission" date="2016-10" db="EMBL/GenBank/DDBJ databases">
        <authorList>
            <person name="de Groot N.N."/>
        </authorList>
    </citation>
    <scope>NUCLEOTIDE SEQUENCE [LARGE SCALE GENOMIC DNA]</scope>
    <source>
        <strain evidence="3 4">DSM 45317</strain>
    </source>
</reference>
<feature type="domain" description="Bacterial Ig-like" evidence="2">
    <location>
        <begin position="1086"/>
        <end position="1165"/>
    </location>
</feature>
<organism evidence="3 4">
    <name type="scientific">Geodermatophilus ruber</name>
    <dbReference type="NCBI Taxonomy" id="504800"/>
    <lineage>
        <taxon>Bacteria</taxon>
        <taxon>Bacillati</taxon>
        <taxon>Actinomycetota</taxon>
        <taxon>Actinomycetes</taxon>
        <taxon>Geodermatophilales</taxon>
        <taxon>Geodermatophilaceae</taxon>
        <taxon>Geodermatophilus</taxon>
    </lineage>
</organism>
<dbReference type="STRING" id="504800.SAMN04488085_11942"/>
<dbReference type="InterPro" id="IPR032109">
    <property type="entry name" value="Big_3_5"/>
</dbReference>
<keyword evidence="1" id="KW-0812">Transmembrane</keyword>
<dbReference type="Pfam" id="PF16640">
    <property type="entry name" value="Big_3_5"/>
    <property type="match status" value="3"/>
</dbReference>
<evidence type="ECO:0000259" key="2">
    <source>
        <dbReference type="Pfam" id="PF16640"/>
    </source>
</evidence>
<feature type="domain" description="Bacterial Ig-like" evidence="2">
    <location>
        <begin position="1177"/>
        <end position="1261"/>
    </location>
</feature>
<feature type="transmembrane region" description="Helical" evidence="1">
    <location>
        <begin position="65"/>
        <end position="86"/>
    </location>
</feature>
<dbReference type="Gene3D" id="2.60.40.10">
    <property type="entry name" value="Immunoglobulins"/>
    <property type="match status" value="3"/>
</dbReference>
<dbReference type="InterPro" id="IPR013783">
    <property type="entry name" value="Ig-like_fold"/>
</dbReference>
<keyword evidence="1" id="KW-0472">Membrane</keyword>
<keyword evidence="4" id="KW-1185">Reference proteome</keyword>
<feature type="transmembrane region" description="Helical" evidence="1">
    <location>
        <begin position="106"/>
        <end position="134"/>
    </location>
</feature>
<evidence type="ECO:0000256" key="1">
    <source>
        <dbReference type="SAM" id="Phobius"/>
    </source>
</evidence>
<protein>
    <submittedName>
        <fullName evidence="3">Ig-like domain (Group 3)</fullName>
    </submittedName>
</protein>
<sequence length="2589" mass="262406">MSDVRRSWCGALRALHVRLLVLPVLLALLVAVGAMLGSAAFVGLLGLSPSLRQSGSAWLGLGLPALASTALVLGGLSGLVLGAGVVHAAPSGLLRALVRTVRRAPVLLLTVAAAGAGVLALVLLAPVLVVVALLATALPRRGPLVRLPRRRTTALLALPFAPAVMLALRWSRALLEALGKGGPRSALRRSSAAVTAEPRTAAARLVAAVVAAVAGGWLLSETASAVVDAAGGTAGAVALADVLGVAVALVAGLLLLGTIPADDAAGPSHPGSRRPWRPRPAVAGVVVLAVAASVVLPIGGTPRASAAEPVAVVDSAADDLPVDGSCPTGACTLRRAVAVAEAARGGAVRFDRDLTIELAKPVVASVPLVLDARGHEVVLQGAGGRLLELGGQGEDPWQLIGLVLRGGRAPTGAGGGAVLASRPGVVVDSTFIGNRADGPGGAVLSESKLVAVGTTFSADASGSGAAHVQALSLDVLLSTAVDGRGTTAFESIDGMGAVQYSIVAPATGSAYEGVSNAAFALRTVEGSAGNPNVVVEREDLGLTALGDHGGTVPTYALLPTSDAIDFNRDERPWLEFPVQDARGAVRVMGARIDPGAVEFDPGTATTLTVGGVDADSWSSSAGAPVAVGVAVRTTTDGYAADGKVALQVLGSQGVVASTDQQLTDGNATWQPDLPEGTYTLNAFYEPSGDLMSSQDTGTLVVGRAPDRLLVSVPETVDTGVPYDVTVSLADSGAALTGPVTARDGSSTATADFAGKASVVLQLRADTPGPRTVEVSWAGDAVHPAGGSGSASTTAFDPSRLELTREGDQLRVRVVVGGSGASPVGTLTSSAGRTLPVGPDGTVVHPLGADVDAGAQRLVLEYSGNASVRAASSYYDYVVGSTEPVLEAATTGQGGTAYGAPVAVSGTVRSSAGVPLGGTVRVTGPGADATVVVAPDGGWTVPVSGPLHVGEHRYAVGFEPAEAGRVSRASMTIRHVVDKAPVTLAVSVPARIEHGAPLQVGLALGDTPAGSWTAEAVVVVDGVDHRTVLIGSDGTATASLTDLDVGRHTVTARLVSPVLAAATVADQAVEVTPAATTLSVTSFGPTTGVVPGQRLSLQAQVVSATGDAVAGAVQVVDDGVVVATSALAGGVASLEFPAGAPGLRQLQVRYLGDRLHLPSAGAAQVRVLTPASVQVTDARTPYGQDVDVRVTVAGDVPGGLVELAASGPALAVPRPLGSAPLVDGVAVVRVSQAWSLPVGDYVLTATYTGDAGNARSTATGTLVVEPAASTVELAAEPSPVEGPVRVRVAVRAPLPIGGTASWRLIRSESTPGTAYASGTATLGPGGVAYLALALAPGRSELEVTWSGQADVAGSTASLVLEAGRLPVSLSAPATSAYGEGVRLVASVPTQPFGYPPGATVGFSVDGALAATVPLGADGRAVATLLTDLEPGVHTLTAVYDDGPGAAPRTSAPVLLTVLPAESSPVVASTGPQTSAGNSAFSVRAAVPGTATCTGTGVATPAVLRTGPDGAQGVLRWLRPGGALIACAFVPDDTTRYRGATDTLYVDVARAQPVLRAVTTQASTGLRTTFAFTAEPAADNAGNPLDLPIVVRGADGRELCRTHVSTGRCELDIASAPPGDLRLTLQADGTPWFADAAEEVVLRLLPGERPLQVALRPVGGSAVSGGAVLVEIGVAQAARNQLGRLAVTLTDASGRSREVCAGQWADLPGSDTLGGGQVARCTLVPGEGGPDRLAAESGRLAVAVTRSGGAFTDAVAAVPLDVTGCVPIPEDPADRRWFLFVTGTRCGGPDHGTPPGVVLGSTVELQVGLGVVDGVRQGLLGWTDGAAAERTRSLVVQATGLPRPVVDVLCGTVEVVVDGPFEVDVTSSANASCAAAPQRTPLPAGGGHRLVVQRPLYEFVTVAVRGPGADRAEVEAIGLAPSSRYFLSDRLVLRAASSRCSHPEVTVTGLTDTARAGLADDRLSVRNLTEPDCTDILGKPGFRPGSVLRFAAPDGPYALGFRSVGGFPTHRAVRLAEDPARRLSYTVGELGLPIEVLLADCRRVELTVRAFRPTDVLGRTPSVPRVDIRSDYARDTACGLLGPEWFERGSTVQGTVPLEGFSAVLWPYGRVPASARFGQVVEVVADDLEPAVEGVLVPAGCYRLPQAVAHEPGLGELRVGLITPQGLCPSGWAPFNDNGVDPAVTPTLAVSSTAPADWLVGWTVAHPSDARGTFAASGHEAALTWANRDVQPVAHRCYAVDLVVAIEDSDGTVETVRGPAADAYFRDPAHRECAYSSALYDSTQPLLWAPRSGGYLSFARWELKGGGTDVEGNGLRVVPGGTTSTVPQVVAVFDRVCHTLTVNGDTPIYVNPAPNCGHDDAGMPRYRPNTAVMLSAPERDGHTRVGWEINGKQTWETGDITISMDSPQTAIYHYQERSEGFMETVLGVLEEVAVRAVGAVAAVVTGYVNYKVLGKLRLAITALQYVNEGLGHLGVDAGPWEDYLRYAQETIDYGMAGLECLMDTSDSSGTVRSLRDVAVAGVNAADAASAAYGGGDRFVAGVRLGGAGYGIGSGGVTIGGQAGSVGSERESFGDGSELTACIGGRAPSYMK</sequence>
<dbReference type="EMBL" id="FOSW01000019">
    <property type="protein sequence ID" value="SFL83477.1"/>
    <property type="molecule type" value="Genomic_DNA"/>
</dbReference>
<accession>A0A1I4KYK2</accession>
<evidence type="ECO:0000313" key="4">
    <source>
        <dbReference type="Proteomes" id="UP000199152"/>
    </source>
</evidence>
<feature type="transmembrane region" description="Helical" evidence="1">
    <location>
        <begin position="239"/>
        <end position="259"/>
    </location>
</feature>
<dbReference type="InterPro" id="IPR059226">
    <property type="entry name" value="Choice_anch_Q_dom"/>
</dbReference>
<dbReference type="GO" id="GO:0005975">
    <property type="term" value="P:carbohydrate metabolic process"/>
    <property type="evidence" value="ECO:0007669"/>
    <property type="project" value="UniProtKB-ARBA"/>
</dbReference>
<evidence type="ECO:0000313" key="3">
    <source>
        <dbReference type="EMBL" id="SFL83477.1"/>
    </source>
</evidence>
<feature type="transmembrane region" description="Helical" evidence="1">
    <location>
        <begin position="20"/>
        <end position="45"/>
    </location>
</feature>
<feature type="transmembrane region" description="Helical" evidence="1">
    <location>
        <begin position="154"/>
        <end position="171"/>
    </location>
</feature>
<feature type="transmembrane region" description="Helical" evidence="1">
    <location>
        <begin position="201"/>
        <end position="219"/>
    </location>
</feature>
<dbReference type="SUPFAM" id="SSF51126">
    <property type="entry name" value="Pectin lyase-like"/>
    <property type="match status" value="1"/>
</dbReference>
<proteinExistence type="predicted"/>
<dbReference type="Proteomes" id="UP000199152">
    <property type="component" value="Unassembled WGS sequence"/>
</dbReference>
<dbReference type="OrthoDB" id="5116909at2"/>
<dbReference type="InterPro" id="IPR011050">
    <property type="entry name" value="Pectin_lyase_fold/virulence"/>
</dbReference>